<feature type="compositionally biased region" description="Low complexity" evidence="2">
    <location>
        <begin position="9"/>
        <end position="28"/>
    </location>
</feature>
<evidence type="ECO:0000256" key="1">
    <source>
        <dbReference type="ARBA" id="ARBA00023125"/>
    </source>
</evidence>
<dbReference type="Pfam" id="PF03221">
    <property type="entry name" value="HTH_Tnp_Tc5"/>
    <property type="match status" value="1"/>
</dbReference>
<dbReference type="Gene3D" id="1.10.10.60">
    <property type="entry name" value="Homeodomain-like"/>
    <property type="match status" value="1"/>
</dbReference>
<dbReference type="EMBL" id="JAAAHY010000194">
    <property type="protein sequence ID" value="KAF9966049.1"/>
    <property type="molecule type" value="Genomic_DNA"/>
</dbReference>
<evidence type="ECO:0000313" key="5">
    <source>
        <dbReference type="Proteomes" id="UP000738359"/>
    </source>
</evidence>
<dbReference type="GO" id="GO:0003677">
    <property type="term" value="F:DNA binding"/>
    <property type="evidence" value="ECO:0007669"/>
    <property type="project" value="UniProtKB-KW"/>
</dbReference>
<feature type="compositionally biased region" description="Low complexity" evidence="2">
    <location>
        <begin position="37"/>
        <end position="74"/>
    </location>
</feature>
<name>A0A9P6JB12_MORAP</name>
<feature type="domain" description="HTH CENPB-type" evidence="3">
    <location>
        <begin position="167"/>
        <end position="245"/>
    </location>
</feature>
<dbReference type="SUPFAM" id="SSF46689">
    <property type="entry name" value="Homeodomain-like"/>
    <property type="match status" value="1"/>
</dbReference>
<organism evidence="4 5">
    <name type="scientific">Mortierella alpina</name>
    <name type="common">Oleaginous fungus</name>
    <name type="synonym">Mortierella renispora</name>
    <dbReference type="NCBI Taxonomy" id="64518"/>
    <lineage>
        <taxon>Eukaryota</taxon>
        <taxon>Fungi</taxon>
        <taxon>Fungi incertae sedis</taxon>
        <taxon>Mucoromycota</taxon>
        <taxon>Mortierellomycotina</taxon>
        <taxon>Mortierellomycetes</taxon>
        <taxon>Mortierellales</taxon>
        <taxon>Mortierellaceae</taxon>
        <taxon>Mortierella</taxon>
    </lineage>
</organism>
<protein>
    <recommendedName>
        <fullName evidence="3">HTH CENPB-type domain-containing protein</fullName>
    </recommendedName>
</protein>
<dbReference type="InterPro" id="IPR009057">
    <property type="entry name" value="Homeodomain-like_sf"/>
</dbReference>
<dbReference type="SMART" id="SM00674">
    <property type="entry name" value="CENPB"/>
    <property type="match status" value="1"/>
</dbReference>
<comment type="caution">
    <text evidence="4">The sequence shown here is derived from an EMBL/GenBank/DDBJ whole genome shotgun (WGS) entry which is preliminary data.</text>
</comment>
<feature type="region of interest" description="Disordered" evidence="2">
    <location>
        <begin position="470"/>
        <end position="506"/>
    </location>
</feature>
<keyword evidence="5" id="KW-1185">Reference proteome</keyword>
<dbReference type="PROSITE" id="PS51253">
    <property type="entry name" value="HTH_CENPB"/>
    <property type="match status" value="1"/>
</dbReference>
<sequence length="565" mass="61373">MTQPTINMQQQQQQQQQLDDPESELLLLKLEREHRQQQQQQLEQQQQQQQQHQQQQSQQQQPQQQQQQQDPNQEQGHEDEPQQDEDTQPNAPPVRVGGSTGRNVALTNANRRDICLQRAAHPAMTLEALAIWAQLEFNLARKPAMGTLSRILSKQSRYSSMSAIELQGQRKRNVLCSELDDALLMWVRENQDRNIHVSYKMIIQKAKELGAYIKTLPGRENTEVPAFSNGWVSGFTKRHHLIGTALNAPGASSLAAINEMIAGGFAPAILPLSTDEQLIARSLAAKAAREAAEQQMQQENFMEHHDHDHRMDGAEVGNEDTVMEEIEEDLQHQMVHAVGMDSQPSSSSTPSSTSDPIDTPVDGPTAPIVSSMAPPLAKSKRGRKKSTGVGLPSREQLRQQAHPAAPGMVSAARSRGSSPPLTPTSSALLAQQLQHLQQQAQLSQQASSPTATSNGSLEVAAAAAAAVTATGVTSKTATTAKAIGSTSTTSTGTAGGTSSGTSPAARPIPTKAEALAAVQTVINSLNVHIPAEVDLLRPLFDMERRLQNELHAGERQSTTAMIWSK</sequence>
<evidence type="ECO:0000313" key="4">
    <source>
        <dbReference type="EMBL" id="KAF9966049.1"/>
    </source>
</evidence>
<feature type="region of interest" description="Disordered" evidence="2">
    <location>
        <begin position="1"/>
        <end position="105"/>
    </location>
</feature>
<feature type="compositionally biased region" description="Low complexity" evidence="2">
    <location>
        <begin position="470"/>
        <end position="492"/>
    </location>
</feature>
<feature type="compositionally biased region" description="Low complexity" evidence="2">
    <location>
        <begin position="341"/>
        <end position="360"/>
    </location>
</feature>
<evidence type="ECO:0000259" key="3">
    <source>
        <dbReference type="PROSITE" id="PS51253"/>
    </source>
</evidence>
<proteinExistence type="predicted"/>
<accession>A0A9P6JB12</accession>
<dbReference type="OrthoDB" id="162969at2759"/>
<evidence type="ECO:0000256" key="2">
    <source>
        <dbReference type="SAM" id="MobiDB-lite"/>
    </source>
</evidence>
<reference evidence="4" key="1">
    <citation type="journal article" date="2020" name="Fungal Divers.">
        <title>Resolving the Mortierellaceae phylogeny through synthesis of multi-gene phylogenetics and phylogenomics.</title>
        <authorList>
            <person name="Vandepol N."/>
            <person name="Liber J."/>
            <person name="Desiro A."/>
            <person name="Na H."/>
            <person name="Kennedy M."/>
            <person name="Barry K."/>
            <person name="Grigoriev I.V."/>
            <person name="Miller A.N."/>
            <person name="O'Donnell K."/>
            <person name="Stajich J.E."/>
            <person name="Bonito G."/>
        </authorList>
    </citation>
    <scope>NUCLEOTIDE SEQUENCE</scope>
    <source>
        <strain evidence="4">CK1249</strain>
    </source>
</reference>
<dbReference type="InterPro" id="IPR006600">
    <property type="entry name" value="HTH_CenpB_DNA-bd_dom"/>
</dbReference>
<dbReference type="AlphaFoldDB" id="A0A9P6JB12"/>
<feature type="region of interest" description="Disordered" evidence="2">
    <location>
        <begin position="339"/>
        <end position="424"/>
    </location>
</feature>
<dbReference type="Proteomes" id="UP000738359">
    <property type="component" value="Unassembled WGS sequence"/>
</dbReference>
<keyword evidence="1" id="KW-0238">DNA-binding</keyword>
<gene>
    <name evidence="4" type="ORF">BGZ70_003442</name>
</gene>